<dbReference type="InterPro" id="IPR051223">
    <property type="entry name" value="Polycystin"/>
</dbReference>
<dbReference type="InterPro" id="IPR016187">
    <property type="entry name" value="CTDL_fold"/>
</dbReference>
<name>W5M8L2_LEPOC</name>
<dbReference type="Pfam" id="PF20519">
    <property type="entry name" value="Polycystin_dom"/>
    <property type="match status" value="1"/>
</dbReference>
<evidence type="ECO:0000256" key="6">
    <source>
        <dbReference type="ARBA" id="ARBA00022729"/>
    </source>
</evidence>
<keyword evidence="5 18" id="KW-0812">Transmembrane</keyword>
<evidence type="ECO:0000256" key="10">
    <source>
        <dbReference type="ARBA" id="ARBA00023069"/>
    </source>
</evidence>
<dbReference type="InterPro" id="IPR002859">
    <property type="entry name" value="PKD/REJ-like"/>
</dbReference>
<feature type="transmembrane region" description="Helical" evidence="18">
    <location>
        <begin position="2272"/>
        <end position="2292"/>
    </location>
</feature>
<dbReference type="InterPro" id="IPR016186">
    <property type="entry name" value="C-type_lectin-like/link_sf"/>
</dbReference>
<dbReference type="SMART" id="SM00308">
    <property type="entry name" value="LH2"/>
    <property type="match status" value="1"/>
</dbReference>
<dbReference type="PROSITE" id="PS50093">
    <property type="entry name" value="PKD"/>
    <property type="match status" value="1"/>
</dbReference>
<dbReference type="PANTHER" id="PTHR10877:SF134">
    <property type="entry name" value="POLYCYSTIN-1-LIKE PROTEIN 2"/>
    <property type="match status" value="1"/>
</dbReference>
<dbReference type="SUPFAM" id="SSF49299">
    <property type="entry name" value="PKD domain"/>
    <property type="match status" value="1"/>
</dbReference>
<dbReference type="STRING" id="7918.ENSLOCP00000004720"/>
<dbReference type="GO" id="GO:0030246">
    <property type="term" value="F:carbohydrate binding"/>
    <property type="evidence" value="ECO:0007669"/>
    <property type="project" value="UniProtKB-KW"/>
</dbReference>
<dbReference type="FunFam" id="1.10.287.70:FF:000086">
    <property type="entry name" value="Polycystic kidney disease 2"/>
    <property type="match status" value="1"/>
</dbReference>
<dbReference type="InterPro" id="IPR001304">
    <property type="entry name" value="C-type_lectin-like"/>
</dbReference>
<dbReference type="GO" id="GO:0005929">
    <property type="term" value="C:cilium"/>
    <property type="evidence" value="ECO:0007669"/>
    <property type="project" value="UniProtKB-SubCell"/>
</dbReference>
<evidence type="ECO:0000256" key="7">
    <source>
        <dbReference type="ARBA" id="ARBA00022734"/>
    </source>
</evidence>
<dbReference type="CDD" id="cd22831">
    <property type="entry name" value="Gal_Rha_Lectin_PKD1L2"/>
    <property type="match status" value="1"/>
</dbReference>
<feature type="transmembrane region" description="Helical" evidence="18">
    <location>
        <begin position="1331"/>
        <end position="1350"/>
    </location>
</feature>
<dbReference type="eggNOG" id="KOG3599">
    <property type="taxonomic scope" value="Eukaryota"/>
</dbReference>
<evidence type="ECO:0000259" key="22">
    <source>
        <dbReference type="PROSITE" id="PS50095"/>
    </source>
</evidence>
<evidence type="ECO:0000256" key="4">
    <source>
        <dbReference type="ARBA" id="ARBA00022475"/>
    </source>
</evidence>
<evidence type="ECO:0000256" key="15">
    <source>
        <dbReference type="PIRSR" id="PIRSR603915-2"/>
    </source>
</evidence>
<dbReference type="Pfam" id="PF02010">
    <property type="entry name" value="REJ"/>
    <property type="match status" value="1"/>
</dbReference>
<evidence type="ECO:0000313" key="26">
    <source>
        <dbReference type="Ensembl" id="ENSLOCP00000004720.1"/>
    </source>
</evidence>
<dbReference type="FunCoup" id="W5M8L2">
    <property type="interactions" value="745"/>
</dbReference>
<evidence type="ECO:0000256" key="12">
    <source>
        <dbReference type="ARBA" id="ARBA00023157"/>
    </source>
</evidence>
<dbReference type="OMA" id="MIVQGKL"/>
<reference evidence="27" key="1">
    <citation type="submission" date="2011-12" db="EMBL/GenBank/DDBJ databases">
        <title>The Draft Genome of Lepisosteus oculatus.</title>
        <authorList>
            <consortium name="The Broad Institute Genome Assembly &amp; Analysis Group"/>
            <consortium name="Computational R&amp;D Group"/>
            <consortium name="and Sequencing Platform"/>
            <person name="Di Palma F."/>
            <person name="Alfoldi J."/>
            <person name="Johnson J."/>
            <person name="Berlin A."/>
            <person name="Gnerre S."/>
            <person name="Jaffe D."/>
            <person name="MacCallum I."/>
            <person name="Young S."/>
            <person name="Walker B.J."/>
            <person name="Lander E.S."/>
            <person name="Lindblad-Toh K."/>
        </authorList>
    </citation>
    <scope>NUCLEOTIDE SEQUENCE [LARGE SCALE GENOMIC DNA]</scope>
</reference>
<evidence type="ECO:0000256" key="1">
    <source>
        <dbReference type="ARBA" id="ARBA00004138"/>
    </source>
</evidence>
<dbReference type="SUPFAM" id="SSF56436">
    <property type="entry name" value="C-type lectin-like"/>
    <property type="match status" value="1"/>
</dbReference>
<keyword evidence="9 18" id="KW-1133">Transmembrane helix</keyword>
<dbReference type="Bgee" id="ENSLOCG00000003938">
    <property type="expression patterns" value="Expressed in muscle tissue and 13 other cell types or tissues"/>
</dbReference>
<keyword evidence="10" id="KW-0969">Cilium</keyword>
<dbReference type="Gene3D" id="2.60.220.50">
    <property type="match status" value="1"/>
</dbReference>
<comment type="similarity">
    <text evidence="3">Belongs to the polycystin family.</text>
</comment>
<dbReference type="PROSITE" id="PS51111">
    <property type="entry name" value="REJ"/>
    <property type="match status" value="1"/>
</dbReference>
<dbReference type="InterPro" id="IPR013122">
    <property type="entry name" value="PKD1_2_channel"/>
</dbReference>
<dbReference type="PANTHER" id="PTHR10877">
    <property type="entry name" value="POLYCYSTIN FAMILY MEMBER"/>
    <property type="match status" value="1"/>
</dbReference>
<dbReference type="FunFam" id="2.60.120.740:FF:000008">
    <property type="entry name" value="Polycystic kidney disease 1-like 2a"/>
    <property type="match status" value="1"/>
</dbReference>
<dbReference type="InterPro" id="IPR014010">
    <property type="entry name" value="REJ_dom"/>
</dbReference>
<dbReference type="PROSITE" id="PS50221">
    <property type="entry name" value="GAIN_B"/>
    <property type="match status" value="1"/>
</dbReference>
<feature type="transmembrane region" description="Helical" evidence="18">
    <location>
        <begin position="1812"/>
        <end position="1836"/>
    </location>
</feature>
<dbReference type="GO" id="GO:0050982">
    <property type="term" value="P:detection of mechanical stimulus"/>
    <property type="evidence" value="ECO:0000318"/>
    <property type="project" value="GO_Central"/>
</dbReference>
<keyword evidence="7" id="KW-0430">Lectin</keyword>
<sequence>MHAVALSVILFVLNLDVSQGGGLDSSNRLSCPEYQEGFDSSCYEFVSLQRSFLSAQGWCERGGGHLVFILNDETQQFLQKHLVPDRDWWIGLARATQNLTLETTFPEGPLSWLDGSDVSYANWEKEPQPGSHCGHILKDSGFQWEATSNCSRELHFVCEFEFGRSLACADHNATLQCGSGRVIEIDDSFYGRKTVHYCRLPTPLPTPSLQEECSWVDVLDLVAGHCHGLQVCQATADVTTFGEPCPGLGSYLSVEYHCREGLQLLVGDLAAVFENVTISMKWLLFPFSGNLSCCLSTGDGHTIDTYKPEKLESSVIHSYTHPGSYLITVECTTSEWHVTAQSSVTIQEPIGKIGGVRCYSMNQSGDATHCRALYGSELKIQVELEAGTNVTYRVQSEGALLATATVMRAVTPHNISIGSEAPQQLGPGSHWLTLLATNGVTASEVSMSLEVLFTEPLLGLQASIVSEKLLAQGSDLLVTASVSQGFPVQLHFKIAGTNESFSDSRQMDNDQHRVFNIPMRGEGTFRVVVIASNGFSEMDLDLSLCKYTLLCLNSKNFIIKTEEHSNTRVVRDNEKLYINLDNKMPVKMGTEITLEADKFKGNDNDYNFIWNCAAKCVTVNKISENKEIQLPGDCYPVPFTVVVVSVTLKNKKDGSNQTAENCLAVTDNGRLNVKISCEENCDGVDSRKDVRLKLICSRCQEITWYYANPQKELSGSVTLQCFLPSSGVSGTDSGSDDYTISLDRQELATDTVQHLLQIPLQPQTVPTLPPAPSPPSCTISPSEGNILTPFTINCTSSTCPETVCKYCFRPSKDISLQCGNKKVVQSVFLPLGDKQRNYMLSIVVSVWDRMQQSSSSHVTVVVKDATTDSDVKKLKDMLTEQVSSLEQQGVLSESMLAQIYQSVTSELNKETDVQEKKSRMELREEMLNNLTTSFSGISNKTAQEIQVMAEALNGLTEHSDELTPSSQFQASLLLESLSLSLLSLNITDSNDTAQVETNAQLIVMAASSVLEASESSHTQNQISDNVIHSLDNVQSALLSEKQLDREPTILVTPQIGLYVNRMSADKIQGHFIGVQNSSSASFTFPAASILPKGDTVDLRMMCLGVNPYSVGEGDLISGMVGGLSLTRKNGSAIPVFNLTQEIEIFLPRPGAGEVNSTVLDLGNSSTIIVNMTMTNISLVLKLEPSEDIPLQLLLYPYPNDTHCLAETWLPHPGSTREEKYTWVINPDDTVLEETAYSVMVKQVPQVGASITNATNVTVSVTSIAAQCVYWDEEKRNWSTHGCRVGPLTTPLATQCLCTHLTFFGSSFFVMPNLVDVSRTAELFATFSDNPVVGSFVAAIFGLYLLIVVWARRKDIQDAVKVKVTVLEDNDPLAQYRYMLTVCTGHRRAASPSAQVTVTILGSEGDSEPHHLSDPDKPVFERGSVDTFLLTTPFSLGELQGIRLWHDNSGGHPAWYVNKVVVHDLETDRKWHFLCNSWLAIDVGECVLDKVFPVATEADLKRFSNLFFMKTAKDFRDGHIWYSVISRPPHSNFTRVQRVSCCFSLLLCTMLTSLMFWGVPKDPSEQKMDLGHIEFTWQQVMIGVQSSIIMFPINLFIVSIFRNTRPREKQPERPGKKTKADPAKQGKTGRVSPSQPPSPRRVCQDITPDSVIKDIKRIAQSLSKVMKSPVPQLDRDFGRTNDINKLLSLVEEIIRLHNTTGGEFYTENRKKEGSLVLTLGAVNLQENSPTGSPERTVSSGQKPSDYSHYLYRQLQHVEKELELLGSARFTPPQSYDQAVGQVQGMKELLERHFSASAKSSSTRKKCCPNTLPWWFVFVGWLLVVATSGISAYFTIMYGLTYGKGRSINWLISMTVSFFESLFITQPLKVLGFAAFFALVLKKVDHEEESEVAIEGDLTSSGEPGAVLSSRRDSSCSFYQPPPRTDIEKMRNNILKEQKVFILIREIVAYVGFLWVLLLVAYGQRDPNAYLLTQHIEESFTNGMSNTMAHKDVFTWINTTVLSNLFGKFPGFITDGNSKLVGNARVRQVRVRRDSCTISQSVRNSIPDCHSPYSWELEDMASYGPGWNMSVQTSASQVPHAWQYQSQGSLRAHPVWGSMALYRGGGYVAELGPDLQNATSVLQYLFDNTWLDVYTRAVFVEFTVYNANVNLFCIVTLILETTAVGAFQHRTELKNVRLYQSTGGLHVFVMASEVIYFLFILHYMFIQGKRMKEQKWAYFQSKWNLLELAIILLSWSALSVFIKRTLLGNRDMQYYQDHRDEFASFYETAAADAVLGYLIAFLVLLATVKLWHLLRLNPKLHMITSTLQRAWTDISGFIIVIVIMLLSYTIATNLMFGWKLYSYRTLLEAAQTMVSLQLGIFNYEEVLDYNPVLAAFLIGSCIVFMTFVVLNLFISVILVAFSEEQKNHKPSEEEEIVDLMLTKICSFFGIKCKIEKEENCPKKLA</sequence>
<evidence type="ECO:0000256" key="9">
    <source>
        <dbReference type="ARBA" id="ARBA00022989"/>
    </source>
</evidence>
<dbReference type="Pfam" id="PF01825">
    <property type="entry name" value="GPS"/>
    <property type="match status" value="1"/>
</dbReference>
<keyword evidence="11 18" id="KW-0472">Membrane</keyword>
<feature type="domain" description="C-type lectin" evidence="20">
    <location>
        <begin position="38"/>
        <end position="159"/>
    </location>
</feature>
<dbReference type="InterPro" id="IPR057244">
    <property type="entry name" value="GAIN_B"/>
</dbReference>
<evidence type="ECO:0000256" key="5">
    <source>
        <dbReference type="ARBA" id="ARBA00022692"/>
    </source>
</evidence>
<comment type="caution">
    <text evidence="16">Lacks conserved residue(s) required for the propagation of feature annotation.</text>
</comment>
<keyword evidence="4" id="KW-1003">Cell membrane</keyword>
<keyword evidence="27" id="KW-1185">Reference proteome</keyword>
<evidence type="ECO:0000256" key="11">
    <source>
        <dbReference type="ARBA" id="ARBA00023136"/>
    </source>
</evidence>
<dbReference type="FunFam" id="3.10.100.10:FF:000073">
    <property type="entry name" value="Polycystic kidney disease protein 1-like 2"/>
    <property type="match status" value="1"/>
</dbReference>
<dbReference type="InterPro" id="IPR000203">
    <property type="entry name" value="GPS"/>
</dbReference>
<reference evidence="26" key="2">
    <citation type="submission" date="2025-08" db="UniProtKB">
        <authorList>
            <consortium name="Ensembl"/>
        </authorList>
    </citation>
    <scope>IDENTIFICATION</scope>
</reference>
<feature type="domain" description="PKD" evidence="21">
    <location>
        <begin position="296"/>
        <end position="353"/>
    </location>
</feature>
<dbReference type="EMBL" id="AHAT01010536">
    <property type="status" value="NOT_ANNOTATED_CDS"/>
    <property type="molecule type" value="Genomic_DNA"/>
</dbReference>
<evidence type="ECO:0000256" key="18">
    <source>
        <dbReference type="SAM" id="Phobius"/>
    </source>
</evidence>
<dbReference type="CDD" id="cd00037">
    <property type="entry name" value="CLECT"/>
    <property type="match status" value="1"/>
</dbReference>
<dbReference type="Pfam" id="PF01477">
    <property type="entry name" value="PLAT"/>
    <property type="match status" value="1"/>
</dbReference>
<dbReference type="PROSITE" id="PS50041">
    <property type="entry name" value="C_TYPE_LECTIN_2"/>
    <property type="match status" value="1"/>
</dbReference>
<dbReference type="HOGENOM" id="CLU_000913_0_0_1"/>
<dbReference type="InterPro" id="IPR043159">
    <property type="entry name" value="Lectin_gal-bd_sf"/>
</dbReference>
<evidence type="ECO:0000259" key="20">
    <source>
        <dbReference type="PROSITE" id="PS50041"/>
    </source>
</evidence>
<comment type="subcellular location">
    <subcellularLocation>
        <location evidence="2">Cell membrane</location>
        <topology evidence="2">Multi-pass membrane protein</topology>
    </subcellularLocation>
    <subcellularLocation>
        <location evidence="1">Cell projection</location>
        <location evidence="1">Cilium</location>
    </subcellularLocation>
</comment>
<dbReference type="FunFam" id="2.60.60.20:FF:000008">
    <property type="entry name" value="Polycystic kidney disease 1-like 2, isoform CRA_a"/>
    <property type="match status" value="1"/>
</dbReference>
<feature type="signal peptide" evidence="19">
    <location>
        <begin position="1"/>
        <end position="20"/>
    </location>
</feature>
<keyword evidence="14" id="KW-0966">Cell projection</keyword>
<dbReference type="Gene3D" id="2.60.120.740">
    <property type="match status" value="1"/>
</dbReference>
<evidence type="ECO:0000256" key="16">
    <source>
        <dbReference type="PROSITE-ProRule" id="PRU00152"/>
    </source>
</evidence>
<dbReference type="Pfam" id="PF08016">
    <property type="entry name" value="PKD_channel"/>
    <property type="match status" value="1"/>
</dbReference>
<feature type="domain" description="GAIN-B" evidence="23">
    <location>
        <begin position="1157"/>
        <end position="1317"/>
    </location>
</feature>
<dbReference type="SUPFAM" id="SSF49723">
    <property type="entry name" value="Lipase/lipooxygenase domain (PLAT/LH2 domain)"/>
    <property type="match status" value="1"/>
</dbReference>
<feature type="transmembrane region" description="Helical" evidence="18">
    <location>
        <begin position="1856"/>
        <end position="1879"/>
    </location>
</feature>
<evidence type="ECO:0000256" key="14">
    <source>
        <dbReference type="ARBA" id="ARBA00023273"/>
    </source>
</evidence>
<evidence type="ECO:0000256" key="8">
    <source>
        <dbReference type="ARBA" id="ARBA00022737"/>
    </source>
</evidence>
<dbReference type="Pfam" id="PF02140">
    <property type="entry name" value="SUEL_Lectin"/>
    <property type="match status" value="1"/>
</dbReference>
<evidence type="ECO:0000256" key="13">
    <source>
        <dbReference type="ARBA" id="ARBA00023180"/>
    </source>
</evidence>
<feature type="transmembrane region" description="Helical" evidence="18">
    <location>
        <begin position="2181"/>
        <end position="2203"/>
    </location>
</feature>
<dbReference type="InterPro" id="IPR003915">
    <property type="entry name" value="PKD_2"/>
</dbReference>
<keyword evidence="13" id="KW-0325">Glycoprotein</keyword>
<dbReference type="InterPro" id="IPR046338">
    <property type="entry name" value="GAIN_dom_sf"/>
</dbReference>
<dbReference type="InterPro" id="IPR035986">
    <property type="entry name" value="PKD_dom_sf"/>
</dbReference>
<feature type="domain" description="PLAT" evidence="22">
    <location>
        <begin position="1375"/>
        <end position="1492"/>
    </location>
</feature>
<evidence type="ECO:0000256" key="2">
    <source>
        <dbReference type="ARBA" id="ARBA00004651"/>
    </source>
</evidence>
<feature type="transmembrane region" description="Helical" evidence="18">
    <location>
        <begin position="2312"/>
        <end position="2334"/>
    </location>
</feature>
<dbReference type="EMBL" id="AHAT01010537">
    <property type="status" value="NOT_ANNOTATED_CDS"/>
    <property type="molecule type" value="Genomic_DNA"/>
</dbReference>
<evidence type="ECO:0000256" key="17">
    <source>
        <dbReference type="SAM" id="MobiDB-lite"/>
    </source>
</evidence>
<dbReference type="GO" id="GO:0005509">
    <property type="term" value="F:calcium ion binding"/>
    <property type="evidence" value="ECO:0007669"/>
    <property type="project" value="InterPro"/>
</dbReference>
<protein>
    <submittedName>
        <fullName evidence="26">Polycystin 1 like 2/pseudo</fullName>
    </submittedName>
</protein>
<accession>W5M8L2</accession>
<evidence type="ECO:0000259" key="25">
    <source>
        <dbReference type="PROSITE" id="PS51111"/>
    </source>
</evidence>
<evidence type="ECO:0000259" key="24">
    <source>
        <dbReference type="PROSITE" id="PS50228"/>
    </source>
</evidence>
<dbReference type="Gene3D" id="2.60.60.20">
    <property type="entry name" value="PLAT/LH2 domain"/>
    <property type="match status" value="1"/>
</dbReference>
<dbReference type="InParanoid" id="W5M8L2"/>
<dbReference type="GO" id="GO:0005886">
    <property type="term" value="C:plasma membrane"/>
    <property type="evidence" value="ECO:0007669"/>
    <property type="project" value="UniProtKB-SubCell"/>
</dbReference>
<feature type="chain" id="PRO_5004867459" evidence="19">
    <location>
        <begin position="21"/>
        <end position="2443"/>
    </location>
</feature>
<organism evidence="26 27">
    <name type="scientific">Lepisosteus oculatus</name>
    <name type="common">Spotted gar</name>
    <dbReference type="NCBI Taxonomy" id="7918"/>
    <lineage>
        <taxon>Eukaryota</taxon>
        <taxon>Metazoa</taxon>
        <taxon>Chordata</taxon>
        <taxon>Craniata</taxon>
        <taxon>Vertebrata</taxon>
        <taxon>Euteleostomi</taxon>
        <taxon>Actinopterygii</taxon>
        <taxon>Neopterygii</taxon>
        <taxon>Holostei</taxon>
        <taxon>Semionotiformes</taxon>
        <taxon>Lepisosteidae</taxon>
        <taxon>Lepisosteus</taxon>
    </lineage>
</organism>
<keyword evidence="6 19" id="KW-0732">Signal</keyword>
<dbReference type="Pfam" id="PF00059">
    <property type="entry name" value="Lectin_C"/>
    <property type="match status" value="1"/>
</dbReference>
<dbReference type="SMART" id="SM00034">
    <property type="entry name" value="CLECT"/>
    <property type="match status" value="1"/>
</dbReference>
<feature type="compositionally biased region" description="Basic and acidic residues" evidence="17">
    <location>
        <begin position="1605"/>
        <end position="1623"/>
    </location>
</feature>
<dbReference type="PROSITE" id="PS50095">
    <property type="entry name" value="PLAT"/>
    <property type="match status" value="1"/>
</dbReference>
<evidence type="ECO:0000259" key="23">
    <source>
        <dbReference type="PROSITE" id="PS50221"/>
    </source>
</evidence>
<feature type="region of interest" description="Disordered" evidence="17">
    <location>
        <begin position="1605"/>
        <end position="1643"/>
    </location>
</feature>
<dbReference type="PROSITE" id="PS50228">
    <property type="entry name" value="SUEL_LECTIN"/>
    <property type="match status" value="1"/>
</dbReference>
<dbReference type="InterPro" id="IPR046791">
    <property type="entry name" value="Polycystin_dom"/>
</dbReference>
<dbReference type="GeneTree" id="ENSGT00940000161577"/>
<feature type="domain" description="SUEL-type lectin" evidence="24">
    <location>
        <begin position="167"/>
        <end position="259"/>
    </location>
</feature>
<feature type="transmembrane region" description="Helical" evidence="18">
    <location>
        <begin position="2223"/>
        <end position="2240"/>
    </location>
</feature>
<feature type="transmembrane region" description="Helical" evidence="18">
    <location>
        <begin position="2370"/>
        <end position="2399"/>
    </location>
</feature>
<feature type="transmembrane region" description="Helical" evidence="18">
    <location>
        <begin position="1578"/>
        <end position="1600"/>
    </location>
</feature>
<dbReference type="CDD" id="cd01752">
    <property type="entry name" value="PLAT_polycystin"/>
    <property type="match status" value="1"/>
</dbReference>
<dbReference type="InterPro" id="IPR000601">
    <property type="entry name" value="PKD_dom"/>
</dbReference>
<dbReference type="InterPro" id="IPR036392">
    <property type="entry name" value="PLAT/LH2_dom_sf"/>
</dbReference>
<dbReference type="InterPro" id="IPR042060">
    <property type="entry name" value="PLAT_polycystin1"/>
</dbReference>
<dbReference type="Proteomes" id="UP000018468">
    <property type="component" value="Linkage group LG23"/>
</dbReference>
<keyword evidence="8" id="KW-0677">Repeat</keyword>
<evidence type="ECO:0000256" key="19">
    <source>
        <dbReference type="SAM" id="SignalP"/>
    </source>
</evidence>
<evidence type="ECO:0000313" key="27">
    <source>
        <dbReference type="Proteomes" id="UP000018468"/>
    </source>
</evidence>
<evidence type="ECO:0000259" key="21">
    <source>
        <dbReference type="PROSITE" id="PS50093"/>
    </source>
</evidence>
<dbReference type="InterPro" id="IPR001024">
    <property type="entry name" value="PLAT/LH2_dom"/>
</dbReference>
<dbReference type="Gene3D" id="3.10.100.10">
    <property type="entry name" value="Mannose-Binding Protein A, subunit A"/>
    <property type="match status" value="1"/>
</dbReference>
<proteinExistence type="inferred from homology"/>
<feature type="domain" description="REJ" evidence="25">
    <location>
        <begin position="770"/>
        <end position="1111"/>
    </location>
</feature>
<evidence type="ECO:0000256" key="3">
    <source>
        <dbReference type="ARBA" id="ARBA00007200"/>
    </source>
</evidence>
<dbReference type="GO" id="GO:0016020">
    <property type="term" value="C:membrane"/>
    <property type="evidence" value="ECO:0000318"/>
    <property type="project" value="GO_Central"/>
</dbReference>
<feature type="disulfide bond" evidence="15">
    <location>
        <begin position="2034"/>
        <end position="2047"/>
    </location>
</feature>
<dbReference type="SMART" id="SM00303">
    <property type="entry name" value="GPS"/>
    <property type="match status" value="1"/>
</dbReference>
<dbReference type="PRINTS" id="PR01433">
    <property type="entry name" value="POLYCYSTIN2"/>
</dbReference>
<dbReference type="Gene3D" id="1.10.287.70">
    <property type="match status" value="1"/>
</dbReference>
<keyword evidence="12" id="KW-1015">Disulfide bond</keyword>
<dbReference type="Ensembl" id="ENSLOCT00000004728.1">
    <property type="protein sequence ID" value="ENSLOCP00000004720.1"/>
    <property type="gene ID" value="ENSLOCG00000003938.1"/>
</dbReference>
<dbReference type="InterPro" id="IPR000922">
    <property type="entry name" value="Lectin_gal-bd_dom"/>
</dbReference>
<reference evidence="26" key="3">
    <citation type="submission" date="2025-09" db="UniProtKB">
        <authorList>
            <consortium name="Ensembl"/>
        </authorList>
    </citation>
    <scope>IDENTIFICATION</scope>
</reference>
<feature type="transmembrane region" description="Helical" evidence="18">
    <location>
        <begin position="1938"/>
        <end position="1960"/>
    </location>
</feature>
<feature type="transmembrane region" description="Helical" evidence="18">
    <location>
        <begin position="1538"/>
        <end position="1558"/>
    </location>
</feature>
<dbReference type="GO" id="GO:0005262">
    <property type="term" value="F:calcium channel activity"/>
    <property type="evidence" value="ECO:0000318"/>
    <property type="project" value="GO_Central"/>
</dbReference>